<dbReference type="PANTHER" id="PTHR11104">
    <property type="entry name" value="AMINOGLYCOSIDE N3-ACETYLTRANSFERASE"/>
    <property type="match status" value="1"/>
</dbReference>
<evidence type="ECO:0000256" key="3">
    <source>
        <dbReference type="ARBA" id="ARBA00023315"/>
    </source>
</evidence>
<protein>
    <recommendedName>
        <fullName evidence="4">Aminoglycoside N(3)-acetyltransferase</fullName>
        <ecNumber evidence="4">2.3.1.-</ecNumber>
    </recommendedName>
</protein>
<reference evidence="6" key="1">
    <citation type="submission" date="2018-12" db="EMBL/GenBank/DDBJ databases">
        <title>Genome sequence of Peanibacillus sp.</title>
        <authorList>
            <person name="Subramani G."/>
            <person name="Srinivasan S."/>
            <person name="Kim M.K."/>
        </authorList>
    </citation>
    <scope>NUCLEOTIDE SEQUENCE [LARGE SCALE GENOMIC DNA]</scope>
    <source>
        <strain evidence="6">18JY67-1</strain>
    </source>
</reference>
<dbReference type="Proteomes" id="UP000272528">
    <property type="component" value="Chromosome"/>
</dbReference>
<name>A0A3Q8XBH9_9BACL</name>
<evidence type="ECO:0000256" key="4">
    <source>
        <dbReference type="RuleBase" id="RU365031"/>
    </source>
</evidence>
<dbReference type="SUPFAM" id="SSF110710">
    <property type="entry name" value="TTHA0583/YokD-like"/>
    <property type="match status" value="1"/>
</dbReference>
<keyword evidence="4" id="KW-0046">Antibiotic resistance</keyword>
<evidence type="ECO:0000256" key="2">
    <source>
        <dbReference type="ARBA" id="ARBA00022679"/>
    </source>
</evidence>
<organism evidence="5 6">
    <name type="scientific">Paenibacillus albus</name>
    <dbReference type="NCBI Taxonomy" id="2495582"/>
    <lineage>
        <taxon>Bacteria</taxon>
        <taxon>Bacillati</taxon>
        <taxon>Bacillota</taxon>
        <taxon>Bacilli</taxon>
        <taxon>Bacillales</taxon>
        <taxon>Paenibacillaceae</taxon>
        <taxon>Paenibacillus</taxon>
    </lineage>
</organism>
<gene>
    <name evidence="5" type="ORF">EJC50_16105</name>
</gene>
<keyword evidence="3 4" id="KW-0012">Acyltransferase</keyword>
<comment type="similarity">
    <text evidence="1 4">Belongs to the antibiotic N-acetyltransferase family.</text>
</comment>
<dbReference type="EC" id="2.3.1.-" evidence="4"/>
<sequence length="241" mass="26508">MTIIVHSSLKSMNRWIVGGASAVVMALEDAIGEAGTLVMPTHSGDLSDPAPWQYPPVPEAWWPLIREEMPAFQPDLTPTRGMGAVVECFRKQEGTMRSYHPQVSFAARGPQAAYLTAGHSLAFGLGEQSPLAKLYERGASVLLFGVDHSNNTSLHLAEYRASYASKQQVTNYSPILVNGRREWTAYEDVNVNSDDFDVLGLAFEEETGCVKLGQIGDAVIRLVPVRELVDYGVKWLEANRK</sequence>
<dbReference type="OrthoDB" id="7330654at2"/>
<dbReference type="GO" id="GO:0046353">
    <property type="term" value="F:aminoglycoside 3-N-acetyltransferase activity"/>
    <property type="evidence" value="ECO:0007669"/>
    <property type="project" value="UniProtKB-EC"/>
</dbReference>
<dbReference type="InterPro" id="IPR028345">
    <property type="entry name" value="Antibiotic_NAT-like"/>
</dbReference>
<dbReference type="EMBL" id="CP034437">
    <property type="protein sequence ID" value="AZN43741.1"/>
    <property type="molecule type" value="Genomic_DNA"/>
</dbReference>
<keyword evidence="2 4" id="KW-0808">Transferase</keyword>
<dbReference type="Pfam" id="PF02522">
    <property type="entry name" value="Antibiotic_NAT"/>
    <property type="match status" value="1"/>
</dbReference>
<accession>A0A3Q8XBH9</accession>
<dbReference type="GO" id="GO:0046677">
    <property type="term" value="P:response to antibiotic"/>
    <property type="evidence" value="ECO:0007669"/>
    <property type="project" value="UniProtKB-KW"/>
</dbReference>
<comment type="catalytic activity">
    <reaction evidence="4">
        <text>a 2-deoxystreptamine antibiotic + acetyl-CoA = an N(3)-acetyl-2-deoxystreptamine antibiotic + CoA + H(+)</text>
        <dbReference type="Rhea" id="RHEA:12665"/>
        <dbReference type="ChEBI" id="CHEBI:15378"/>
        <dbReference type="ChEBI" id="CHEBI:57287"/>
        <dbReference type="ChEBI" id="CHEBI:57288"/>
        <dbReference type="ChEBI" id="CHEBI:57921"/>
        <dbReference type="ChEBI" id="CHEBI:77452"/>
        <dbReference type="EC" id="2.3.1.81"/>
    </reaction>
</comment>
<evidence type="ECO:0000313" key="5">
    <source>
        <dbReference type="EMBL" id="AZN43741.1"/>
    </source>
</evidence>
<proteinExistence type="inferred from homology"/>
<evidence type="ECO:0000256" key="1">
    <source>
        <dbReference type="ARBA" id="ARBA00006383"/>
    </source>
</evidence>
<dbReference type="InterPro" id="IPR003679">
    <property type="entry name" value="Amioglycoside_AcTrfase"/>
</dbReference>
<keyword evidence="6" id="KW-1185">Reference proteome</keyword>
<evidence type="ECO:0000313" key="6">
    <source>
        <dbReference type="Proteomes" id="UP000272528"/>
    </source>
</evidence>
<dbReference type="KEGG" id="palb:EJC50_16105"/>
<dbReference type="AlphaFoldDB" id="A0A3Q8XBH9"/>
<dbReference type="PANTHER" id="PTHR11104:SF0">
    <property type="entry name" value="SPBETA PROPHAGE-DERIVED AMINOGLYCOSIDE N(3')-ACETYLTRANSFERASE-LIKE PROTEIN YOKD"/>
    <property type="match status" value="1"/>
</dbReference>